<dbReference type="InterPro" id="IPR043129">
    <property type="entry name" value="ATPase_NBD"/>
</dbReference>
<evidence type="ECO:0000256" key="6">
    <source>
        <dbReference type="SAM" id="MobiDB-lite"/>
    </source>
</evidence>
<keyword evidence="4" id="KW-0346">Stress response</keyword>
<name>A0ABW1KGI1_9ACTN</name>
<reference evidence="8" key="1">
    <citation type="journal article" date="2019" name="Int. J. Syst. Evol. Microbiol.">
        <title>The Global Catalogue of Microorganisms (GCM) 10K type strain sequencing project: providing services to taxonomists for standard genome sequencing and annotation.</title>
        <authorList>
            <consortium name="The Broad Institute Genomics Platform"/>
            <consortium name="The Broad Institute Genome Sequencing Center for Infectious Disease"/>
            <person name="Wu L."/>
            <person name="Ma J."/>
        </authorList>
    </citation>
    <scope>NUCLEOTIDE SEQUENCE [LARGE SCALE GENOMIC DNA]</scope>
    <source>
        <strain evidence="8">ZS-35-S2</strain>
    </source>
</reference>
<feature type="compositionally biased region" description="Low complexity" evidence="6">
    <location>
        <begin position="421"/>
        <end position="449"/>
    </location>
</feature>
<accession>A0ABW1KGI1</accession>
<dbReference type="PANTHER" id="PTHR42749">
    <property type="entry name" value="CELL SHAPE-DETERMINING PROTEIN MREB"/>
    <property type="match status" value="1"/>
</dbReference>
<comment type="similarity">
    <text evidence="1">Belongs to the heat shock protein 70 family.</text>
</comment>
<keyword evidence="5" id="KW-0143">Chaperone</keyword>
<comment type="caution">
    <text evidence="7">The sequence shown here is derived from an EMBL/GenBank/DDBJ whole genome shotgun (WGS) entry which is preliminary data.</text>
</comment>
<dbReference type="Pfam" id="PF00012">
    <property type="entry name" value="HSP70"/>
    <property type="match status" value="1"/>
</dbReference>
<keyword evidence="2" id="KW-0547">Nucleotide-binding</keyword>
<dbReference type="InterPro" id="IPR013126">
    <property type="entry name" value="Hsp_70_fam"/>
</dbReference>
<dbReference type="PROSITE" id="PS01036">
    <property type="entry name" value="HSP70_3"/>
    <property type="match status" value="1"/>
</dbReference>
<dbReference type="Gene3D" id="3.30.420.40">
    <property type="match status" value="2"/>
</dbReference>
<dbReference type="SUPFAM" id="SSF53067">
    <property type="entry name" value="Actin-like ATPase domain"/>
    <property type="match status" value="2"/>
</dbReference>
<dbReference type="RefSeq" id="WP_377426477.1">
    <property type="nucleotide sequence ID" value="NZ_JBHSPR010000023.1"/>
</dbReference>
<evidence type="ECO:0000256" key="1">
    <source>
        <dbReference type="ARBA" id="ARBA00007381"/>
    </source>
</evidence>
<dbReference type="Gene3D" id="3.90.640.10">
    <property type="entry name" value="Actin, Chain A, domain 4"/>
    <property type="match status" value="1"/>
</dbReference>
<evidence type="ECO:0000256" key="5">
    <source>
        <dbReference type="ARBA" id="ARBA00023186"/>
    </source>
</evidence>
<keyword evidence="3" id="KW-0067">ATP-binding</keyword>
<dbReference type="PRINTS" id="PR00301">
    <property type="entry name" value="HEATSHOCK70"/>
</dbReference>
<evidence type="ECO:0000313" key="7">
    <source>
        <dbReference type="EMBL" id="MFC6019938.1"/>
    </source>
</evidence>
<proteinExistence type="inferred from homology"/>
<dbReference type="PANTHER" id="PTHR42749:SF1">
    <property type="entry name" value="CELL SHAPE-DETERMINING PROTEIN MREB"/>
    <property type="match status" value="1"/>
</dbReference>
<dbReference type="InterPro" id="IPR018181">
    <property type="entry name" value="Heat_shock_70_CS"/>
</dbReference>
<keyword evidence="8" id="KW-1185">Reference proteome</keyword>
<feature type="region of interest" description="Disordered" evidence="6">
    <location>
        <begin position="357"/>
        <end position="382"/>
    </location>
</feature>
<protein>
    <submittedName>
        <fullName evidence="7">Hsp70 family protein</fullName>
    </submittedName>
</protein>
<gene>
    <name evidence="7" type="ORF">ACFP2T_27535</name>
</gene>
<evidence type="ECO:0000256" key="4">
    <source>
        <dbReference type="ARBA" id="ARBA00023016"/>
    </source>
</evidence>
<evidence type="ECO:0000256" key="3">
    <source>
        <dbReference type="ARBA" id="ARBA00022840"/>
    </source>
</evidence>
<sequence>MGGFRVRLGIDFGTAHTVAMLAVADQEPRPILFDGSPLLPSAVCLDPTGRLLVGRDALHTALSRPAAFEPSPKRCIDDQTVLLDDRDVPIVELIAAPLRRVAEEAVRIAGAPVTVTTLSYPAVWGSRRRAVLLAAANQVFPSVRLVAEPVAAANSFLKVAGGGLAVGQCIVVYDFGAGTFDASVLRRTGDGFETVATGGRSDCGGLDIDWAIVNRLAETVGRPDAARWARLAHPQSTGDRRGSRQLWDNVRSGKEMLSRTTTSLLHVPLLDAEVPLGREELEELAAPIVTRTVETTRQVLADAGLADREIAALYLAGGSSRMPMVTTALHRALGIAPTLVEQPELVVAEGCLRVPVAQPNDGEPDRAAAPTPTGSTPRVRRPRRMALLSGLAVTLLAAAAGLAASLTDEPGTPVDARVGQTTSPSGSPEAGSPTSPGSPSGSPPAGSAGLVDPCVLGRWRATMDQRVNRINGHETVFTGGAGMILTYSADGTQTVDYNKSDPYRATVGGRTWTNVVRGKGSYKTWHRDGIEYNSSPKASGTNKLYLGGRLNNGVELDLGSGTLAYVCSGSSLRFVDDDISSAFVKIS</sequence>
<feature type="region of interest" description="Disordered" evidence="6">
    <location>
        <begin position="406"/>
        <end position="451"/>
    </location>
</feature>
<evidence type="ECO:0000313" key="8">
    <source>
        <dbReference type="Proteomes" id="UP001596203"/>
    </source>
</evidence>
<organism evidence="7 8">
    <name type="scientific">Plantactinospora solaniradicis</name>
    <dbReference type="NCBI Taxonomy" id="1723736"/>
    <lineage>
        <taxon>Bacteria</taxon>
        <taxon>Bacillati</taxon>
        <taxon>Actinomycetota</taxon>
        <taxon>Actinomycetes</taxon>
        <taxon>Micromonosporales</taxon>
        <taxon>Micromonosporaceae</taxon>
        <taxon>Plantactinospora</taxon>
    </lineage>
</organism>
<dbReference type="EMBL" id="JBHSPR010000023">
    <property type="protein sequence ID" value="MFC6019938.1"/>
    <property type="molecule type" value="Genomic_DNA"/>
</dbReference>
<dbReference type="Proteomes" id="UP001596203">
    <property type="component" value="Unassembled WGS sequence"/>
</dbReference>
<evidence type="ECO:0000256" key="2">
    <source>
        <dbReference type="ARBA" id="ARBA00022741"/>
    </source>
</evidence>